<dbReference type="RefSeq" id="WP_133703427.1">
    <property type="nucleotide sequence ID" value="NZ_SNXS01000010.1"/>
</dbReference>
<dbReference type="InterPro" id="IPR037682">
    <property type="entry name" value="TonB_C"/>
</dbReference>
<feature type="domain" description="TonB C-terminal" evidence="6">
    <location>
        <begin position="22"/>
        <end position="109"/>
    </location>
</feature>
<dbReference type="SUPFAM" id="SSF74653">
    <property type="entry name" value="TolA/TonB C-terminal domain"/>
    <property type="match status" value="1"/>
</dbReference>
<keyword evidence="3" id="KW-1133">Transmembrane helix</keyword>
<dbReference type="InParanoid" id="A0A4R6QJJ1"/>
<keyword evidence="2" id="KW-0812">Transmembrane</keyword>
<keyword evidence="5" id="KW-0732">Signal</keyword>
<dbReference type="PROSITE" id="PS52015">
    <property type="entry name" value="TONB_CTD"/>
    <property type="match status" value="1"/>
</dbReference>
<protein>
    <submittedName>
        <fullName evidence="7">TonB family protein</fullName>
    </submittedName>
</protein>
<dbReference type="Gene3D" id="3.30.2420.10">
    <property type="entry name" value="TonB"/>
    <property type="match status" value="1"/>
</dbReference>
<sequence>MKFRISSVIAATALTFAASLAMAQTAPKIVKKVPPEFPSEAARASVSSGVVKAKMAIDGEGKVTDVSIVEAEPRKVFDKAVKTALMGWRFEPNGGAQSYEVRLVFKSED</sequence>
<keyword evidence="4" id="KW-0472">Membrane</keyword>
<evidence type="ECO:0000256" key="3">
    <source>
        <dbReference type="ARBA" id="ARBA00022989"/>
    </source>
</evidence>
<reference evidence="7 8" key="1">
    <citation type="submission" date="2019-03" db="EMBL/GenBank/DDBJ databases">
        <title>Genomic Encyclopedia of Type Strains, Phase IV (KMG-IV): sequencing the most valuable type-strain genomes for metagenomic binning, comparative biology and taxonomic classification.</title>
        <authorList>
            <person name="Goeker M."/>
        </authorList>
    </citation>
    <scope>NUCLEOTIDE SEQUENCE [LARGE SCALE GENOMIC DNA]</scope>
    <source>
        <strain evidence="7 8">DSM 16998</strain>
    </source>
</reference>
<dbReference type="EMBL" id="SNXS01000010">
    <property type="protein sequence ID" value="TDP61885.1"/>
    <property type="molecule type" value="Genomic_DNA"/>
</dbReference>
<organism evidence="7 8">
    <name type="scientific">Roseateles toxinivorans</name>
    <dbReference type="NCBI Taxonomy" id="270368"/>
    <lineage>
        <taxon>Bacteria</taxon>
        <taxon>Pseudomonadati</taxon>
        <taxon>Pseudomonadota</taxon>
        <taxon>Betaproteobacteria</taxon>
        <taxon>Burkholderiales</taxon>
        <taxon>Sphaerotilaceae</taxon>
        <taxon>Roseateles</taxon>
    </lineage>
</organism>
<dbReference type="Proteomes" id="UP000295361">
    <property type="component" value="Unassembled WGS sequence"/>
</dbReference>
<evidence type="ECO:0000313" key="7">
    <source>
        <dbReference type="EMBL" id="TDP61885.1"/>
    </source>
</evidence>
<evidence type="ECO:0000256" key="4">
    <source>
        <dbReference type="ARBA" id="ARBA00023136"/>
    </source>
</evidence>
<comment type="caution">
    <text evidence="7">The sequence shown here is derived from an EMBL/GenBank/DDBJ whole genome shotgun (WGS) entry which is preliminary data.</text>
</comment>
<evidence type="ECO:0000256" key="5">
    <source>
        <dbReference type="SAM" id="SignalP"/>
    </source>
</evidence>
<comment type="subcellular location">
    <subcellularLocation>
        <location evidence="1">Membrane</location>
        <topology evidence="1">Single-pass membrane protein</topology>
    </subcellularLocation>
</comment>
<proteinExistence type="predicted"/>
<evidence type="ECO:0000313" key="8">
    <source>
        <dbReference type="Proteomes" id="UP000295361"/>
    </source>
</evidence>
<evidence type="ECO:0000256" key="1">
    <source>
        <dbReference type="ARBA" id="ARBA00004167"/>
    </source>
</evidence>
<keyword evidence="8" id="KW-1185">Reference proteome</keyword>
<dbReference type="GO" id="GO:0055085">
    <property type="term" value="P:transmembrane transport"/>
    <property type="evidence" value="ECO:0007669"/>
    <property type="project" value="InterPro"/>
</dbReference>
<dbReference type="InterPro" id="IPR006260">
    <property type="entry name" value="TonB/TolA_C"/>
</dbReference>
<dbReference type="GO" id="GO:0016020">
    <property type="term" value="C:membrane"/>
    <property type="evidence" value="ECO:0007669"/>
    <property type="project" value="UniProtKB-SubCell"/>
</dbReference>
<evidence type="ECO:0000256" key="2">
    <source>
        <dbReference type="ARBA" id="ARBA00022692"/>
    </source>
</evidence>
<evidence type="ECO:0000259" key="6">
    <source>
        <dbReference type="PROSITE" id="PS52015"/>
    </source>
</evidence>
<dbReference type="Pfam" id="PF03544">
    <property type="entry name" value="TonB_C"/>
    <property type="match status" value="1"/>
</dbReference>
<feature type="signal peptide" evidence="5">
    <location>
        <begin position="1"/>
        <end position="23"/>
    </location>
</feature>
<dbReference type="AlphaFoldDB" id="A0A4R6QJJ1"/>
<name>A0A4R6QJJ1_9BURK</name>
<gene>
    <name evidence="7" type="ORF">DES47_11098</name>
</gene>
<accession>A0A4R6QJJ1</accession>
<dbReference type="NCBIfam" id="TIGR01352">
    <property type="entry name" value="tonB_Cterm"/>
    <property type="match status" value="1"/>
</dbReference>
<dbReference type="OrthoDB" id="9182849at2"/>
<feature type="chain" id="PRO_5020405891" evidence="5">
    <location>
        <begin position="24"/>
        <end position="109"/>
    </location>
</feature>